<keyword evidence="1" id="KW-0472">Membrane</keyword>
<dbReference type="AlphaFoldDB" id="A0A1F7Y534"/>
<organism evidence="2 3">
    <name type="scientific">Candidatus Woesebacteria bacterium RIFCSPHIGHO2_01_FULL_38_9b</name>
    <dbReference type="NCBI Taxonomy" id="1802493"/>
    <lineage>
        <taxon>Bacteria</taxon>
        <taxon>Candidatus Woeseibacteriota</taxon>
    </lineage>
</organism>
<reference evidence="2 3" key="1">
    <citation type="journal article" date="2016" name="Nat. Commun.">
        <title>Thousands of microbial genomes shed light on interconnected biogeochemical processes in an aquifer system.</title>
        <authorList>
            <person name="Anantharaman K."/>
            <person name="Brown C.T."/>
            <person name="Hug L.A."/>
            <person name="Sharon I."/>
            <person name="Castelle C.J."/>
            <person name="Probst A.J."/>
            <person name="Thomas B.C."/>
            <person name="Singh A."/>
            <person name="Wilkins M.J."/>
            <person name="Karaoz U."/>
            <person name="Brodie E.L."/>
            <person name="Williams K.H."/>
            <person name="Hubbard S.S."/>
            <person name="Banfield J.F."/>
        </authorList>
    </citation>
    <scope>NUCLEOTIDE SEQUENCE [LARGE SCALE GENOMIC DNA]</scope>
</reference>
<evidence type="ECO:0000256" key="1">
    <source>
        <dbReference type="SAM" id="Phobius"/>
    </source>
</evidence>
<dbReference type="Proteomes" id="UP000178750">
    <property type="component" value="Unassembled WGS sequence"/>
</dbReference>
<protein>
    <submittedName>
        <fullName evidence="2">Uncharacterized protein</fullName>
    </submittedName>
</protein>
<keyword evidence="1" id="KW-1133">Transmembrane helix</keyword>
<feature type="transmembrane region" description="Helical" evidence="1">
    <location>
        <begin position="16"/>
        <end position="37"/>
    </location>
</feature>
<name>A0A1F7Y534_9BACT</name>
<gene>
    <name evidence="2" type="ORF">A2863_02100</name>
</gene>
<dbReference type="EMBL" id="MGGF01000004">
    <property type="protein sequence ID" value="OGM22352.1"/>
    <property type="molecule type" value="Genomic_DNA"/>
</dbReference>
<sequence length="112" mass="12662">MRKKKNTETRTIDNPYLFVFASLALFVCIIVIIFGLLNFKGKELDVVEDGQKKSDSLPNQEDLSDYFDKEFEVSERQKVSDVFLRSDPYVEACASTAGDDKPSIVDGTVCLR</sequence>
<comment type="caution">
    <text evidence="2">The sequence shown here is derived from an EMBL/GenBank/DDBJ whole genome shotgun (WGS) entry which is preliminary data.</text>
</comment>
<evidence type="ECO:0000313" key="2">
    <source>
        <dbReference type="EMBL" id="OGM22352.1"/>
    </source>
</evidence>
<accession>A0A1F7Y534</accession>
<keyword evidence="1" id="KW-0812">Transmembrane</keyword>
<proteinExistence type="predicted"/>
<evidence type="ECO:0000313" key="3">
    <source>
        <dbReference type="Proteomes" id="UP000178750"/>
    </source>
</evidence>